<dbReference type="InterPro" id="IPR012677">
    <property type="entry name" value="Nucleotide-bd_a/b_plait_sf"/>
</dbReference>
<evidence type="ECO:0000313" key="4">
    <source>
        <dbReference type="EMBL" id="KAK2958547.1"/>
    </source>
</evidence>
<proteinExistence type="predicted"/>
<dbReference type="InterPro" id="IPR039780">
    <property type="entry name" value="Mot2"/>
</dbReference>
<feature type="compositionally biased region" description="Basic and acidic residues" evidence="2">
    <location>
        <begin position="624"/>
        <end position="633"/>
    </location>
</feature>
<reference evidence="4 5" key="1">
    <citation type="journal article" date="2022" name="bioRxiv">
        <title>Genomics of Preaxostyla Flagellates Illuminates Evolutionary Transitions and the Path Towards Mitochondrial Loss.</title>
        <authorList>
            <person name="Novak L.V.F."/>
            <person name="Treitli S.C."/>
            <person name="Pyrih J."/>
            <person name="Halakuc P."/>
            <person name="Pipaliya S.V."/>
            <person name="Vacek V."/>
            <person name="Brzon O."/>
            <person name="Soukal P."/>
            <person name="Eme L."/>
            <person name="Dacks J.B."/>
            <person name="Karnkowska A."/>
            <person name="Elias M."/>
            <person name="Hampl V."/>
        </authorList>
    </citation>
    <scope>NUCLEOTIDE SEQUENCE [LARGE SCALE GENOMIC DNA]</scope>
    <source>
        <strain evidence="4">NAU3</strain>
        <tissue evidence="4">Gut</tissue>
    </source>
</reference>
<feature type="compositionally biased region" description="Basic and acidic residues" evidence="2">
    <location>
        <begin position="870"/>
        <end position="885"/>
    </location>
</feature>
<keyword evidence="1" id="KW-0863">Zinc-finger</keyword>
<feature type="region of interest" description="Disordered" evidence="2">
    <location>
        <begin position="1158"/>
        <end position="1339"/>
    </location>
</feature>
<dbReference type="PANTHER" id="PTHR12603:SF0">
    <property type="entry name" value="CCR4-NOT TRANSCRIPTION COMPLEX SUBUNIT 4"/>
    <property type="match status" value="1"/>
</dbReference>
<feature type="domain" description="C3H1-type" evidence="3">
    <location>
        <begin position="71"/>
        <end position="98"/>
    </location>
</feature>
<dbReference type="SUPFAM" id="SSF54928">
    <property type="entry name" value="RNA-binding domain, RBD"/>
    <property type="match status" value="1"/>
</dbReference>
<dbReference type="InterPro" id="IPR035979">
    <property type="entry name" value="RBD_domain_sf"/>
</dbReference>
<gene>
    <name evidence="4" type="ORF">BLNAU_6581</name>
</gene>
<feature type="compositionally biased region" description="Low complexity" evidence="2">
    <location>
        <begin position="889"/>
        <end position="900"/>
    </location>
</feature>
<feature type="compositionally biased region" description="Low complexity" evidence="2">
    <location>
        <begin position="603"/>
        <end position="623"/>
    </location>
</feature>
<dbReference type="InterPro" id="IPR000504">
    <property type="entry name" value="RRM_dom"/>
</dbReference>
<feature type="compositionally biased region" description="Polar residues" evidence="2">
    <location>
        <begin position="910"/>
        <end position="931"/>
    </location>
</feature>
<feature type="compositionally biased region" description="Polar residues" evidence="2">
    <location>
        <begin position="636"/>
        <end position="647"/>
    </location>
</feature>
<feature type="region of interest" description="Disordered" evidence="2">
    <location>
        <begin position="217"/>
        <end position="415"/>
    </location>
</feature>
<feature type="compositionally biased region" description="Low complexity" evidence="2">
    <location>
        <begin position="182"/>
        <end position="193"/>
    </location>
</feature>
<feature type="compositionally biased region" description="Polar residues" evidence="2">
    <location>
        <begin position="237"/>
        <end position="268"/>
    </location>
</feature>
<organism evidence="4 5">
    <name type="scientific">Blattamonas nauphoetae</name>
    <dbReference type="NCBI Taxonomy" id="2049346"/>
    <lineage>
        <taxon>Eukaryota</taxon>
        <taxon>Metamonada</taxon>
        <taxon>Preaxostyla</taxon>
        <taxon>Oxymonadida</taxon>
        <taxon>Blattamonas</taxon>
    </lineage>
</organism>
<feature type="compositionally biased region" description="Basic and acidic residues" evidence="2">
    <location>
        <begin position="137"/>
        <end position="149"/>
    </location>
</feature>
<feature type="compositionally biased region" description="Low complexity" evidence="2">
    <location>
        <begin position="732"/>
        <end position="742"/>
    </location>
</feature>
<evidence type="ECO:0000259" key="3">
    <source>
        <dbReference type="PROSITE" id="PS50103"/>
    </source>
</evidence>
<feature type="region of interest" description="Disordered" evidence="2">
    <location>
        <begin position="134"/>
        <end position="198"/>
    </location>
</feature>
<feature type="compositionally biased region" description="Polar residues" evidence="2">
    <location>
        <begin position="320"/>
        <end position="361"/>
    </location>
</feature>
<sequence>MNTTLLSSPKYFGQFGSIKKITFSSSITDPGNRSQATTTARVEYCSPQDADAAANALNRASLDNKPLKASKATVKMCPHFLTGHDCPNNDCIDMHSFPDSFNYSSPTSNRTSPHQYSSTNVPFQAESYQYSYQTPHEPQRNDNHSRHPDLMSMQRNPPFMTSFDTMQAPFNSISSPSTNHEPTQPQFHTTHQQQDIHSTSNIPVVANLLTRRSSVSSISLGSHHKVKDSGDDPPVTLQRTASDSSLHTLKQQLGYNTLEPSGSSTTPLPDSAMEYAPHHHPDLDSGSNSDSSIDENWLPSALPKQSRKKKSFEKPEDHSPTQYPSEPNSAIPFTSQNLPPQLPKSPQQFPFSLSQITTPSPTGFPLYPKNDSPSQHPEANFVSNSSVSPSLLPSHTPRSHSATSFSHKSSEHVELAPNHIESHKFHQPPQHQVFMRTPSKEANLKSSFHYSDQSTNPHHQKQSFSPSQPAFSPTPSTVSDSNTNGPASSDDDSTITFGLKERSLSVTPSSDSRRPTEQEQSLTLLSPPQPFNGDVTPPLSSMANHPSLRENSVLQNPSHNQFQYHPSGTSKAGSTINLGKLPLALYPFPTQYTPGSDAGGIIGIQPIPTQPHSAHHSSSSNSSMKDDEKDERILSPSLTSRPTQKTPPISAHSPKRSLIHKAPLQPILPNPQKDQGPLLDSPTAQRKGLGSYGDKPKNSPTINSQSASTQKPLLSLPITSSRYGAPKTHQGLSTSSTKTTPLLPLPNRPQPSPPLKSTSGITPPEKRAPLEEQKKTNETIDEERLERERAEAEAQRLLEQKLREEEEKKREEMRQREAEEEIRKEKERKKREQKERKLEKLAELEREKERERDRQKLAKIEKKRQKRHQKIQEKQAEKQAKKQNEPPHSATSQSLQSESSKTQHSEETSPTKLENVESETSTGPSQLLFQSRSTQPEFSLLARIEEANFVRGEPNFLQSDPLSTLNNEEFPSSEQSPVHLGKSSTNNIFTIANDPSTIRTHPNTDLNDPHWAEIMEKTRRAALRKIEQSKIRSQNDTAYDQTTATATQALDKSEPTQIVNNLMQMIKEHRSDHIIQESPLTGAMMDTGRLPTSVEMMTEDPTAHFRNEEVVALHDEEFEETIRRIEEMLEMQTRKSQGYYSTQKMDSATLADWMNSPELLTETPGDLSLEQQPSPSSVPEPKPLSRKARRQMQREQEDQKEKAKEIMNEAHQPHPNPHDIPTIPPPLPPTAPPNFTRSHSVEQSSKQHLSSNHPFPHGIISPTIQAPSVSPPPPPPPPQSKQAQKSDLPPPLKVSPKPEAKKDSKKKKNKKKGDSLDHLLRNLSTTETQSTEGYDPTDPQIAAMLTDVSFHFPDPSMTCIVMNSGVYSEEDSCIYPIAAPDEKQADVALRRLLLTKKEAGETEPNFSRAQAELDSIFTQPTYSPQNRLYTANHYLPNVSFGYGMTKLQYPLFEIEQQYMNEFMSTMWLSDGIEERQRDFNPDILSSINWGQSDPFSSPPAVFRLFHPTDTRLTPTSQRDGDQSQRRGRQSQNPMEGPQTPSEE</sequence>
<dbReference type="Pfam" id="PF00076">
    <property type="entry name" value="RRM_1"/>
    <property type="match status" value="1"/>
</dbReference>
<feature type="compositionally biased region" description="Low complexity" evidence="2">
    <location>
        <begin position="462"/>
        <end position="477"/>
    </location>
</feature>
<dbReference type="PANTHER" id="PTHR12603">
    <property type="entry name" value="CCR4-NOT TRANSCRIPTION COMPLEX RELATED"/>
    <property type="match status" value="1"/>
</dbReference>
<dbReference type="PROSITE" id="PS50103">
    <property type="entry name" value="ZF_C3H1"/>
    <property type="match status" value="1"/>
</dbReference>
<keyword evidence="1" id="KW-0479">Metal-binding</keyword>
<dbReference type="InterPro" id="IPR000571">
    <property type="entry name" value="Znf_CCCH"/>
</dbReference>
<feature type="compositionally biased region" description="Polar residues" evidence="2">
    <location>
        <begin position="478"/>
        <end position="487"/>
    </location>
</feature>
<feature type="compositionally biased region" description="Basic and acidic residues" evidence="2">
    <location>
        <begin position="1192"/>
        <end position="1212"/>
    </location>
</feature>
<feature type="compositionally biased region" description="Low complexity" evidence="2">
    <location>
        <begin position="380"/>
        <end position="407"/>
    </location>
</feature>
<dbReference type="Proteomes" id="UP001281761">
    <property type="component" value="Unassembled WGS sequence"/>
</dbReference>
<evidence type="ECO:0000313" key="5">
    <source>
        <dbReference type="Proteomes" id="UP001281761"/>
    </source>
</evidence>
<feature type="compositionally biased region" description="Pro residues" evidence="2">
    <location>
        <begin position="1269"/>
        <end position="1279"/>
    </location>
</feature>
<feature type="compositionally biased region" description="Polar residues" evidence="2">
    <location>
        <begin position="1322"/>
        <end position="1332"/>
    </location>
</feature>
<feature type="region of interest" description="Disordered" evidence="2">
    <location>
        <begin position="449"/>
        <end position="545"/>
    </location>
</feature>
<comment type="caution">
    <text evidence="4">The sequence shown here is derived from an EMBL/GenBank/DDBJ whole genome shotgun (WGS) entry which is preliminary data.</text>
</comment>
<feature type="compositionally biased region" description="Pro residues" evidence="2">
    <location>
        <begin position="1222"/>
        <end position="1232"/>
    </location>
</feature>
<evidence type="ECO:0000256" key="1">
    <source>
        <dbReference type="PROSITE-ProRule" id="PRU00723"/>
    </source>
</evidence>
<feature type="compositionally biased region" description="Polar residues" evidence="2">
    <location>
        <begin position="698"/>
        <end position="722"/>
    </location>
</feature>
<keyword evidence="1" id="KW-0862">Zinc</keyword>
<name>A0ABQ9Y469_9EUKA</name>
<feature type="region of interest" description="Disordered" evidence="2">
    <location>
        <begin position="597"/>
        <end position="931"/>
    </location>
</feature>
<keyword evidence="5" id="KW-1185">Reference proteome</keyword>
<feature type="region of interest" description="Disordered" evidence="2">
    <location>
        <begin position="1506"/>
        <end position="1543"/>
    </location>
</feature>
<feature type="compositionally biased region" description="Polar residues" evidence="2">
    <location>
        <begin position="1235"/>
        <end position="1253"/>
    </location>
</feature>
<accession>A0ABQ9Y469</accession>
<dbReference type="Gene3D" id="3.30.70.330">
    <property type="match status" value="1"/>
</dbReference>
<feature type="compositionally biased region" description="Basic and acidic residues" evidence="2">
    <location>
        <begin position="764"/>
        <end position="860"/>
    </location>
</feature>
<feature type="compositionally biased region" description="Pro residues" evidence="2">
    <location>
        <begin position="743"/>
        <end position="754"/>
    </location>
</feature>
<dbReference type="EMBL" id="JARBJD010000037">
    <property type="protein sequence ID" value="KAK2958547.1"/>
    <property type="molecule type" value="Genomic_DNA"/>
</dbReference>
<feature type="zinc finger region" description="C3H1-type" evidence="1">
    <location>
        <begin position="71"/>
        <end position="98"/>
    </location>
</feature>
<evidence type="ECO:0000256" key="2">
    <source>
        <dbReference type="SAM" id="MobiDB-lite"/>
    </source>
</evidence>
<protein>
    <recommendedName>
        <fullName evidence="3">C3H1-type domain-containing protein</fullName>
    </recommendedName>
</protein>
<feature type="compositionally biased region" description="Polar residues" evidence="2">
    <location>
        <begin position="162"/>
        <end position="181"/>
    </location>
</feature>